<name>A0ABW4S9Z0_9RHOB</name>
<dbReference type="RefSeq" id="WP_390265826.1">
    <property type="nucleotide sequence ID" value="NZ_JBHUGH010000038.1"/>
</dbReference>
<organism evidence="2 3">
    <name type="scientific">Halodurantibacterium flavum</name>
    <dbReference type="NCBI Taxonomy" id="1382802"/>
    <lineage>
        <taxon>Bacteria</taxon>
        <taxon>Pseudomonadati</taxon>
        <taxon>Pseudomonadota</taxon>
        <taxon>Alphaproteobacteria</taxon>
        <taxon>Rhodobacterales</taxon>
        <taxon>Paracoccaceae</taxon>
        <taxon>Halodurantibacterium</taxon>
    </lineage>
</organism>
<reference evidence="3" key="1">
    <citation type="journal article" date="2019" name="Int. J. Syst. Evol. Microbiol.">
        <title>The Global Catalogue of Microorganisms (GCM) 10K type strain sequencing project: providing services to taxonomists for standard genome sequencing and annotation.</title>
        <authorList>
            <consortium name="The Broad Institute Genomics Platform"/>
            <consortium name="The Broad Institute Genome Sequencing Center for Infectious Disease"/>
            <person name="Wu L."/>
            <person name="Ma J."/>
        </authorList>
    </citation>
    <scope>NUCLEOTIDE SEQUENCE [LARGE SCALE GENOMIC DNA]</scope>
    <source>
        <strain evidence="3">CGMCC 4.7242</strain>
    </source>
</reference>
<keyword evidence="1" id="KW-0812">Transmembrane</keyword>
<keyword evidence="3" id="KW-1185">Reference proteome</keyword>
<protein>
    <recommendedName>
        <fullName evidence="4">DUF1211 domain-containing protein</fullName>
    </recommendedName>
</protein>
<dbReference type="Proteomes" id="UP001597353">
    <property type="component" value="Unassembled WGS sequence"/>
</dbReference>
<evidence type="ECO:0000313" key="3">
    <source>
        <dbReference type="Proteomes" id="UP001597353"/>
    </source>
</evidence>
<feature type="transmembrane region" description="Helical" evidence="1">
    <location>
        <begin position="12"/>
        <end position="36"/>
    </location>
</feature>
<sequence>MRSDIKSILTRAPGILLADAVGVVSLVAMLIAALHLPEVF</sequence>
<dbReference type="EMBL" id="JBHUGH010000038">
    <property type="protein sequence ID" value="MFD1914440.1"/>
    <property type="molecule type" value="Genomic_DNA"/>
</dbReference>
<keyword evidence="1" id="KW-1133">Transmembrane helix</keyword>
<evidence type="ECO:0000313" key="2">
    <source>
        <dbReference type="EMBL" id="MFD1914440.1"/>
    </source>
</evidence>
<comment type="caution">
    <text evidence="2">The sequence shown here is derived from an EMBL/GenBank/DDBJ whole genome shotgun (WGS) entry which is preliminary data.</text>
</comment>
<gene>
    <name evidence="2" type="ORF">ACFSGJ_19735</name>
</gene>
<accession>A0ABW4S9Z0</accession>
<evidence type="ECO:0000256" key="1">
    <source>
        <dbReference type="SAM" id="Phobius"/>
    </source>
</evidence>
<proteinExistence type="predicted"/>
<keyword evidence="1" id="KW-0472">Membrane</keyword>
<evidence type="ECO:0008006" key="4">
    <source>
        <dbReference type="Google" id="ProtNLM"/>
    </source>
</evidence>